<evidence type="ECO:0000313" key="1">
    <source>
        <dbReference type="EMBL" id="PNR43794.1"/>
    </source>
</evidence>
<evidence type="ECO:0008006" key="4">
    <source>
        <dbReference type="Google" id="ProtNLM"/>
    </source>
</evidence>
<name>A0A2K1JQH8_PHYPA</name>
<dbReference type="CDD" id="cd09272">
    <property type="entry name" value="RNase_HI_RT_Ty1"/>
    <property type="match status" value="1"/>
</dbReference>
<dbReference type="EnsemblPlants" id="Pp3c12_12280V3.1">
    <property type="protein sequence ID" value="PAC:32975072.CDS.1"/>
    <property type="gene ID" value="Pp3c12_12280"/>
</dbReference>
<protein>
    <recommendedName>
        <fullName evidence="4">Reverse transcriptase Ty1/copia-type domain-containing protein</fullName>
    </recommendedName>
</protein>
<reference evidence="1 3" key="2">
    <citation type="journal article" date="2018" name="Plant J.">
        <title>The Physcomitrella patens chromosome-scale assembly reveals moss genome structure and evolution.</title>
        <authorList>
            <person name="Lang D."/>
            <person name="Ullrich K.K."/>
            <person name="Murat F."/>
            <person name="Fuchs J."/>
            <person name="Jenkins J."/>
            <person name="Haas F.B."/>
            <person name="Piednoel M."/>
            <person name="Gundlach H."/>
            <person name="Van Bel M."/>
            <person name="Meyberg R."/>
            <person name="Vives C."/>
            <person name="Morata J."/>
            <person name="Symeonidi A."/>
            <person name="Hiss M."/>
            <person name="Muchero W."/>
            <person name="Kamisugi Y."/>
            <person name="Saleh O."/>
            <person name="Blanc G."/>
            <person name="Decker E.L."/>
            <person name="van Gessel N."/>
            <person name="Grimwood J."/>
            <person name="Hayes R.D."/>
            <person name="Graham S.W."/>
            <person name="Gunter L.E."/>
            <person name="McDaniel S.F."/>
            <person name="Hoernstein S.N.W."/>
            <person name="Larsson A."/>
            <person name="Li F.W."/>
            <person name="Perroud P.F."/>
            <person name="Phillips J."/>
            <person name="Ranjan P."/>
            <person name="Rokshar D.S."/>
            <person name="Rothfels C.J."/>
            <person name="Schneider L."/>
            <person name="Shu S."/>
            <person name="Stevenson D.W."/>
            <person name="Thummler F."/>
            <person name="Tillich M."/>
            <person name="Villarreal Aguilar J.C."/>
            <person name="Widiez T."/>
            <person name="Wong G.K."/>
            <person name="Wymore A."/>
            <person name="Zhang Y."/>
            <person name="Zimmer A.D."/>
            <person name="Quatrano R.S."/>
            <person name="Mayer K.F.X."/>
            <person name="Goodstein D."/>
            <person name="Casacuberta J.M."/>
            <person name="Vandepoele K."/>
            <person name="Reski R."/>
            <person name="Cuming A.C."/>
            <person name="Tuskan G.A."/>
            <person name="Maumus F."/>
            <person name="Salse J."/>
            <person name="Schmutz J."/>
            <person name="Rensing S.A."/>
        </authorList>
    </citation>
    <scope>NUCLEOTIDE SEQUENCE [LARGE SCALE GENOMIC DNA]</scope>
    <source>
        <strain evidence="2 3">cv. Gransden 2004</strain>
    </source>
</reference>
<reference evidence="1 3" key="1">
    <citation type="journal article" date="2008" name="Science">
        <title>The Physcomitrella genome reveals evolutionary insights into the conquest of land by plants.</title>
        <authorList>
            <person name="Rensing S."/>
            <person name="Lang D."/>
            <person name="Zimmer A."/>
            <person name="Terry A."/>
            <person name="Salamov A."/>
            <person name="Shapiro H."/>
            <person name="Nishiyama T."/>
            <person name="Perroud P.-F."/>
            <person name="Lindquist E."/>
            <person name="Kamisugi Y."/>
            <person name="Tanahashi T."/>
            <person name="Sakakibara K."/>
            <person name="Fujita T."/>
            <person name="Oishi K."/>
            <person name="Shin-I T."/>
            <person name="Kuroki Y."/>
            <person name="Toyoda A."/>
            <person name="Suzuki Y."/>
            <person name="Hashimoto A."/>
            <person name="Yamaguchi K."/>
            <person name="Sugano A."/>
            <person name="Kohara Y."/>
            <person name="Fujiyama A."/>
            <person name="Anterola A."/>
            <person name="Aoki S."/>
            <person name="Ashton N."/>
            <person name="Barbazuk W.B."/>
            <person name="Barker E."/>
            <person name="Bennetzen J."/>
            <person name="Bezanilla M."/>
            <person name="Blankenship R."/>
            <person name="Cho S.H."/>
            <person name="Dutcher S."/>
            <person name="Estelle M."/>
            <person name="Fawcett J.A."/>
            <person name="Gundlach H."/>
            <person name="Hanada K."/>
            <person name="Heyl A."/>
            <person name="Hicks K.A."/>
            <person name="Hugh J."/>
            <person name="Lohr M."/>
            <person name="Mayer K."/>
            <person name="Melkozernov A."/>
            <person name="Murata T."/>
            <person name="Nelson D."/>
            <person name="Pils B."/>
            <person name="Prigge M."/>
            <person name="Reiss B."/>
            <person name="Renner T."/>
            <person name="Rombauts S."/>
            <person name="Rushton P."/>
            <person name="Sanderfoot A."/>
            <person name="Schween G."/>
            <person name="Shiu S.-H."/>
            <person name="Stueber K."/>
            <person name="Theodoulou F.L."/>
            <person name="Tu H."/>
            <person name="Van de Peer Y."/>
            <person name="Verrier P.J."/>
            <person name="Waters E."/>
            <person name="Wood A."/>
            <person name="Yang L."/>
            <person name="Cove D."/>
            <person name="Cuming A."/>
            <person name="Hasebe M."/>
            <person name="Lucas S."/>
            <person name="Mishler D.B."/>
            <person name="Reski R."/>
            <person name="Grigoriev I."/>
            <person name="Quatrano R.S."/>
            <person name="Boore J.L."/>
        </authorList>
    </citation>
    <scope>NUCLEOTIDE SEQUENCE [LARGE SCALE GENOMIC DNA]</scope>
    <source>
        <strain evidence="2 3">cv. Gransden 2004</strain>
    </source>
</reference>
<reference evidence="2" key="3">
    <citation type="submission" date="2020-12" db="UniProtKB">
        <authorList>
            <consortium name="EnsemblPlants"/>
        </authorList>
    </citation>
    <scope>IDENTIFICATION</scope>
</reference>
<dbReference type="InParanoid" id="A0A2K1JQH8"/>
<organism evidence="1">
    <name type="scientific">Physcomitrium patens</name>
    <name type="common">Spreading-leaved earth moss</name>
    <name type="synonym">Physcomitrella patens</name>
    <dbReference type="NCBI Taxonomy" id="3218"/>
    <lineage>
        <taxon>Eukaryota</taxon>
        <taxon>Viridiplantae</taxon>
        <taxon>Streptophyta</taxon>
        <taxon>Embryophyta</taxon>
        <taxon>Bryophyta</taxon>
        <taxon>Bryophytina</taxon>
        <taxon>Bryopsida</taxon>
        <taxon>Funariidae</taxon>
        <taxon>Funariales</taxon>
        <taxon>Funariaceae</taxon>
        <taxon>Physcomitrium</taxon>
    </lineage>
</organism>
<proteinExistence type="predicted"/>
<keyword evidence="3" id="KW-1185">Reference proteome</keyword>
<evidence type="ECO:0000313" key="3">
    <source>
        <dbReference type="Proteomes" id="UP000006727"/>
    </source>
</evidence>
<accession>A0A2K1JQH8</accession>
<dbReference type="Proteomes" id="UP000006727">
    <property type="component" value="Chromosome 12"/>
</dbReference>
<dbReference type="EMBL" id="ABEU02000012">
    <property type="protein sequence ID" value="PNR43794.1"/>
    <property type="molecule type" value="Genomic_DNA"/>
</dbReference>
<dbReference type="AlphaFoldDB" id="A0A2K1JQH8"/>
<sequence length="112" mass="12846">MALAEASKTASWLITLLEDLHFEIQRPIRLHCDNIGSITMAINPRINPCTRHIATHYHFTREKIASGDLELEYVPSLEQLADIFTKPLGWSLFEKLRNTLNMVDIDSLVRKS</sequence>
<gene>
    <name evidence="1" type="ORF">PHYPA_016177</name>
</gene>
<dbReference type="Gramene" id="Pp3c12_12280V3.1">
    <property type="protein sequence ID" value="PAC:32975072.CDS.1"/>
    <property type="gene ID" value="Pp3c12_12280"/>
</dbReference>
<evidence type="ECO:0000313" key="2">
    <source>
        <dbReference type="EnsemblPlants" id="PAC:32975072.CDS.1"/>
    </source>
</evidence>
<dbReference type="STRING" id="3218.A0A2K1JQH8"/>